<dbReference type="Gene3D" id="3.40.50.720">
    <property type="entry name" value="NAD(P)-binding Rossmann-like Domain"/>
    <property type="match status" value="1"/>
</dbReference>
<dbReference type="PRINTS" id="PR00081">
    <property type="entry name" value="GDHRDH"/>
</dbReference>
<accession>A0ABU0YQB7</accession>
<name>A0ABU0YQB7_9PROT</name>
<evidence type="ECO:0000256" key="1">
    <source>
        <dbReference type="ARBA" id="ARBA00023002"/>
    </source>
</evidence>
<dbReference type="Pfam" id="PF00106">
    <property type="entry name" value="adh_short"/>
    <property type="match status" value="1"/>
</dbReference>
<dbReference type="EMBL" id="JAUYVI010000005">
    <property type="protein sequence ID" value="MDQ7249161.1"/>
    <property type="molecule type" value="Genomic_DNA"/>
</dbReference>
<gene>
    <name evidence="3" type="ORF">Q8A70_15850</name>
</gene>
<comment type="caution">
    <text evidence="3">The sequence shown here is derived from an EMBL/GenBank/DDBJ whole genome shotgun (WGS) entry which is preliminary data.</text>
</comment>
<sequence length="267" mass="28374">MSGDRVILITGSTDGLGRRVAEKLAAPGVHLLVHGRDATRGQAVVDAVARAGGSARFFAADFSALSEVRRLAAAVAAEHAQLDLLINNAGIAKPGTQPRESADGFELHFAVNFLAPFLLTRLLRPRLGATAVSRIVNVASAGQAPIDFSDVMLERGYDGMRAYCQSKLAQVMDTFDLAEELTGTNVTVNCLHPATFMDTAMVRDSGASPLNTVETGADAVLALVARKGITGRYYDVQREARANAQAYDIEARRKLRAISMTLTGFAA</sequence>
<evidence type="ECO:0000256" key="2">
    <source>
        <dbReference type="RuleBase" id="RU000363"/>
    </source>
</evidence>
<dbReference type="PANTHER" id="PTHR43157">
    <property type="entry name" value="PHOSPHATIDYLINOSITOL-GLYCAN BIOSYNTHESIS CLASS F PROTEIN-RELATED"/>
    <property type="match status" value="1"/>
</dbReference>
<evidence type="ECO:0000313" key="3">
    <source>
        <dbReference type="EMBL" id="MDQ7249161.1"/>
    </source>
</evidence>
<keyword evidence="1" id="KW-0560">Oxidoreductase</keyword>
<comment type="similarity">
    <text evidence="2">Belongs to the short-chain dehydrogenases/reductases (SDR) family.</text>
</comment>
<organism evidence="3 4">
    <name type="scientific">Dongia sedimenti</name>
    <dbReference type="NCBI Taxonomy" id="3064282"/>
    <lineage>
        <taxon>Bacteria</taxon>
        <taxon>Pseudomonadati</taxon>
        <taxon>Pseudomonadota</taxon>
        <taxon>Alphaproteobacteria</taxon>
        <taxon>Rhodospirillales</taxon>
        <taxon>Dongiaceae</taxon>
        <taxon>Dongia</taxon>
    </lineage>
</organism>
<reference evidence="4" key="1">
    <citation type="submission" date="2023-08" db="EMBL/GenBank/DDBJ databases">
        <title>Rhodospirillaceae gen. nov., a novel taxon isolated from the Yangtze River Yuezi River estuary sludge.</title>
        <authorList>
            <person name="Ruan L."/>
        </authorList>
    </citation>
    <scope>NUCLEOTIDE SEQUENCE [LARGE SCALE GENOMIC DNA]</scope>
    <source>
        <strain evidence="4">R-7</strain>
    </source>
</reference>
<proteinExistence type="inferred from homology"/>
<keyword evidence="4" id="KW-1185">Reference proteome</keyword>
<protein>
    <submittedName>
        <fullName evidence="3">SDR family NAD(P)-dependent oxidoreductase</fullName>
    </submittedName>
</protein>
<dbReference type="SUPFAM" id="SSF51735">
    <property type="entry name" value="NAD(P)-binding Rossmann-fold domains"/>
    <property type="match status" value="1"/>
</dbReference>
<dbReference type="Proteomes" id="UP001230156">
    <property type="component" value="Unassembled WGS sequence"/>
</dbReference>
<dbReference type="RefSeq" id="WP_379956851.1">
    <property type="nucleotide sequence ID" value="NZ_JAUYVI010000005.1"/>
</dbReference>
<dbReference type="InterPro" id="IPR036291">
    <property type="entry name" value="NAD(P)-bd_dom_sf"/>
</dbReference>
<evidence type="ECO:0000313" key="4">
    <source>
        <dbReference type="Proteomes" id="UP001230156"/>
    </source>
</evidence>
<dbReference type="PANTHER" id="PTHR43157:SF31">
    <property type="entry name" value="PHOSPHATIDYLINOSITOL-GLYCAN BIOSYNTHESIS CLASS F PROTEIN"/>
    <property type="match status" value="1"/>
</dbReference>
<dbReference type="PRINTS" id="PR00080">
    <property type="entry name" value="SDRFAMILY"/>
</dbReference>
<dbReference type="InterPro" id="IPR002347">
    <property type="entry name" value="SDR_fam"/>
</dbReference>